<feature type="transmembrane region" description="Helical" evidence="1">
    <location>
        <begin position="143"/>
        <end position="163"/>
    </location>
</feature>
<evidence type="ECO:0000256" key="1">
    <source>
        <dbReference type="SAM" id="Phobius"/>
    </source>
</evidence>
<proteinExistence type="predicted"/>
<dbReference type="eggNOG" id="ENOG503056U">
    <property type="taxonomic scope" value="Bacteria"/>
</dbReference>
<reference evidence="2 3" key="1">
    <citation type="journal article" date="2013" name="Genome Announc.">
        <title>Genome Sequence of Staphylococcus massiliensis Strain S46, Isolated from the Surface of Healthy Human Skin.</title>
        <authorList>
            <person name="Srivastav R."/>
            <person name="Singh A."/>
            <person name="Jangir P.K."/>
            <person name="Kumari C."/>
            <person name="Muduli S."/>
            <person name="Sharma R."/>
        </authorList>
    </citation>
    <scope>NUCLEOTIDE SEQUENCE [LARGE SCALE GENOMIC DNA]</scope>
    <source>
        <strain evidence="2 3">S46</strain>
    </source>
</reference>
<dbReference type="Proteomes" id="UP000009885">
    <property type="component" value="Unassembled WGS sequence"/>
</dbReference>
<name>K9ALK4_9STAP</name>
<evidence type="ECO:0000313" key="3">
    <source>
        <dbReference type="Proteomes" id="UP000009885"/>
    </source>
</evidence>
<keyword evidence="1" id="KW-1133">Transmembrane helix</keyword>
<feature type="transmembrane region" description="Helical" evidence="1">
    <location>
        <begin position="175"/>
        <end position="195"/>
    </location>
</feature>
<feature type="transmembrane region" description="Helical" evidence="1">
    <location>
        <begin position="6"/>
        <end position="22"/>
    </location>
</feature>
<feature type="transmembrane region" description="Helical" evidence="1">
    <location>
        <begin position="57"/>
        <end position="76"/>
    </location>
</feature>
<organism evidence="2 3">
    <name type="scientific">Staphylococcus massiliensis S46</name>
    <dbReference type="NCBI Taxonomy" id="1229783"/>
    <lineage>
        <taxon>Bacteria</taxon>
        <taxon>Bacillati</taxon>
        <taxon>Bacillota</taxon>
        <taxon>Bacilli</taxon>
        <taxon>Bacillales</taxon>
        <taxon>Staphylococcaceae</taxon>
        <taxon>Staphylococcus</taxon>
    </lineage>
</organism>
<keyword evidence="3" id="KW-1185">Reference proteome</keyword>
<keyword evidence="1" id="KW-0472">Membrane</keyword>
<dbReference type="Pfam" id="PF16883">
    <property type="entry name" value="DUF5080"/>
    <property type="match status" value="1"/>
</dbReference>
<dbReference type="InterPro" id="IPR031689">
    <property type="entry name" value="DUF5080"/>
</dbReference>
<feature type="transmembrane region" description="Helical" evidence="1">
    <location>
        <begin position="113"/>
        <end position="131"/>
    </location>
</feature>
<sequence length="199" mass="23642">MFVLILVSLVILLIGCKFIGMFRSEEFPYCYRFTALGIILLIVFYFIVGFYQKENDLGNYTILMYYGSLYCMYYAIRNLWNKDLKVERAKLLEEGDKEGAESKTLSIQICRTTGLYSMMAAILLFIIDWYHTNEKYQLDTLDFNYFLIALCIFVFVFVVRLLIDVYKKFKHGVFYFIAVRSLVVTIWLIFTHIILDMKY</sequence>
<gene>
    <name evidence="2" type="ORF">C273_05767</name>
</gene>
<feature type="transmembrane region" description="Helical" evidence="1">
    <location>
        <begin position="29"/>
        <end position="51"/>
    </location>
</feature>
<dbReference type="EMBL" id="AMSQ01000007">
    <property type="protein sequence ID" value="EKU48189.1"/>
    <property type="molecule type" value="Genomic_DNA"/>
</dbReference>
<dbReference type="PATRIC" id="fig|1229783.3.peg.1164"/>
<dbReference type="AlphaFoldDB" id="K9ALK4"/>
<dbReference type="RefSeq" id="WP_009383310.1">
    <property type="nucleotide sequence ID" value="NZ_AMSQ01000007.1"/>
</dbReference>
<evidence type="ECO:0000313" key="2">
    <source>
        <dbReference type="EMBL" id="EKU48189.1"/>
    </source>
</evidence>
<keyword evidence="1" id="KW-0812">Transmembrane</keyword>
<evidence type="ECO:0008006" key="4">
    <source>
        <dbReference type="Google" id="ProtNLM"/>
    </source>
</evidence>
<comment type="caution">
    <text evidence="2">The sequence shown here is derived from an EMBL/GenBank/DDBJ whole genome shotgun (WGS) entry which is preliminary data.</text>
</comment>
<protein>
    <recommendedName>
        <fullName evidence="4">DUF5080 family protein</fullName>
    </recommendedName>
</protein>
<accession>K9ALK4</accession>